<protein>
    <submittedName>
        <fullName evidence="5">AraC-type DNA-binding protein</fullName>
    </submittedName>
</protein>
<dbReference type="OrthoDB" id="5337216at2"/>
<dbReference type="Proteomes" id="UP000198584">
    <property type="component" value="Unassembled WGS sequence"/>
</dbReference>
<sequence length="270" mass="31538">MILDNENGLLLMRHDGLEERTWRSDTCYKLIFSYFGRGAYQTHSGDLSIEKDEFFIFNPEIDHKQLSVTQEKFLVEIQPSLLREAAERMGIKQAEPEFALISYKHPQVRQWVSFIRDFLSIHELSGSISGQFFLDNSLTQLSILMLQFGPGSHMNTFPAVKCEANINLVLTALRESYNEDWTLDQMAMVARMNKYQFAHMFKSELGVSPYSWLQLYRLFRSQYSLLNTHESILSIALQHGFKSVSSYNQLFKKVYRKTPGEFRRFNGLKK</sequence>
<dbReference type="PROSITE" id="PS00041">
    <property type="entry name" value="HTH_ARAC_FAMILY_1"/>
    <property type="match status" value="1"/>
</dbReference>
<dbReference type="GO" id="GO:0043565">
    <property type="term" value="F:sequence-specific DNA binding"/>
    <property type="evidence" value="ECO:0007669"/>
    <property type="project" value="InterPro"/>
</dbReference>
<evidence type="ECO:0000313" key="6">
    <source>
        <dbReference type="Proteomes" id="UP000198584"/>
    </source>
</evidence>
<dbReference type="InterPro" id="IPR018060">
    <property type="entry name" value="HTH_AraC"/>
</dbReference>
<keyword evidence="3" id="KW-0804">Transcription</keyword>
<dbReference type="InterPro" id="IPR009057">
    <property type="entry name" value="Homeodomain-like_sf"/>
</dbReference>
<dbReference type="InterPro" id="IPR050204">
    <property type="entry name" value="AraC_XylS_family_regulators"/>
</dbReference>
<dbReference type="InterPro" id="IPR018062">
    <property type="entry name" value="HTH_AraC-typ_CS"/>
</dbReference>
<evidence type="ECO:0000259" key="4">
    <source>
        <dbReference type="PROSITE" id="PS01124"/>
    </source>
</evidence>
<dbReference type="EMBL" id="FNQR01000003">
    <property type="protein sequence ID" value="SEA22479.1"/>
    <property type="molecule type" value="Genomic_DNA"/>
</dbReference>
<dbReference type="PROSITE" id="PS01124">
    <property type="entry name" value="HTH_ARAC_FAMILY_2"/>
    <property type="match status" value="1"/>
</dbReference>
<keyword evidence="6" id="KW-1185">Reference proteome</keyword>
<accession>A0A1H3ZFC5</accession>
<dbReference type="Gene3D" id="1.10.10.60">
    <property type="entry name" value="Homeodomain-like"/>
    <property type="match status" value="2"/>
</dbReference>
<dbReference type="STRING" id="571932.SAMN05421743_103229"/>
<dbReference type="PANTHER" id="PTHR46796">
    <property type="entry name" value="HTH-TYPE TRANSCRIPTIONAL ACTIVATOR RHAS-RELATED"/>
    <property type="match status" value="1"/>
</dbReference>
<name>A0A1H3ZFC5_9BACI</name>
<feature type="domain" description="HTH araC/xylS-type" evidence="4">
    <location>
        <begin position="167"/>
        <end position="265"/>
    </location>
</feature>
<evidence type="ECO:0000313" key="5">
    <source>
        <dbReference type="EMBL" id="SEA22479.1"/>
    </source>
</evidence>
<gene>
    <name evidence="5" type="ORF">SAMN05421743_103229</name>
</gene>
<dbReference type="Pfam" id="PF12833">
    <property type="entry name" value="HTH_18"/>
    <property type="match status" value="1"/>
</dbReference>
<dbReference type="SUPFAM" id="SSF46689">
    <property type="entry name" value="Homeodomain-like"/>
    <property type="match status" value="2"/>
</dbReference>
<dbReference type="SMART" id="SM00342">
    <property type="entry name" value="HTH_ARAC"/>
    <property type="match status" value="1"/>
</dbReference>
<evidence type="ECO:0000256" key="2">
    <source>
        <dbReference type="ARBA" id="ARBA00023125"/>
    </source>
</evidence>
<reference evidence="5 6" key="1">
    <citation type="submission" date="2016-10" db="EMBL/GenBank/DDBJ databases">
        <authorList>
            <person name="de Groot N.N."/>
        </authorList>
    </citation>
    <scope>NUCLEOTIDE SEQUENCE [LARGE SCALE GENOMIC DNA]</scope>
    <source>
        <strain evidence="5 6">CCM7597</strain>
    </source>
</reference>
<keyword evidence="1" id="KW-0805">Transcription regulation</keyword>
<dbReference type="GO" id="GO:0003700">
    <property type="term" value="F:DNA-binding transcription factor activity"/>
    <property type="evidence" value="ECO:0007669"/>
    <property type="project" value="InterPro"/>
</dbReference>
<organism evidence="5 6">
    <name type="scientific">Thalassobacillus cyri</name>
    <dbReference type="NCBI Taxonomy" id="571932"/>
    <lineage>
        <taxon>Bacteria</taxon>
        <taxon>Bacillati</taxon>
        <taxon>Bacillota</taxon>
        <taxon>Bacilli</taxon>
        <taxon>Bacillales</taxon>
        <taxon>Bacillaceae</taxon>
        <taxon>Thalassobacillus</taxon>
    </lineage>
</organism>
<proteinExistence type="predicted"/>
<keyword evidence="2 5" id="KW-0238">DNA-binding</keyword>
<evidence type="ECO:0000256" key="3">
    <source>
        <dbReference type="ARBA" id="ARBA00023163"/>
    </source>
</evidence>
<evidence type="ECO:0000256" key="1">
    <source>
        <dbReference type="ARBA" id="ARBA00023015"/>
    </source>
</evidence>
<dbReference type="RefSeq" id="WP_093043146.1">
    <property type="nucleotide sequence ID" value="NZ_FNQR01000003.1"/>
</dbReference>
<dbReference type="AlphaFoldDB" id="A0A1H3ZFC5"/>